<dbReference type="EMBL" id="JRLX01000026">
    <property type="protein sequence ID" value="KGO85153.1"/>
    <property type="molecule type" value="Genomic_DNA"/>
</dbReference>
<sequence>MKSKITIILILCFLNSYKSVGQFHYDKSEFKKEFEIERSESKFHLSLCIIFENSMIGDKIFLQEVTSEEIVFNDILNEKINSVFGKIIFITNNPDSYIFNVNNNLLHIEEYIYERYRYLVVKKIEGKLTLVYTNEYPGYTFTELTKLDRK</sequence>
<dbReference type="RefSeq" id="WP_020213211.1">
    <property type="nucleotide sequence ID" value="NZ_JRLX01000026.1"/>
</dbReference>
<gene>
    <name evidence="1" type="ORF">Q765_17440</name>
</gene>
<evidence type="ECO:0000313" key="2">
    <source>
        <dbReference type="Proteomes" id="UP000030152"/>
    </source>
</evidence>
<reference evidence="1 2" key="1">
    <citation type="submission" date="2013-09" db="EMBL/GenBank/DDBJ databases">
        <authorList>
            <person name="Zeng Z."/>
            <person name="Chen C."/>
        </authorList>
    </citation>
    <scope>NUCLEOTIDE SEQUENCE [LARGE SCALE GENOMIC DNA]</scope>
    <source>
        <strain evidence="1 2">WB 3.3-2</strain>
    </source>
</reference>
<name>A0A0A2M157_9FLAO</name>
<dbReference type="Proteomes" id="UP000030152">
    <property type="component" value="Unassembled WGS sequence"/>
</dbReference>
<accession>A0A0A2M157</accession>
<evidence type="ECO:0000313" key="1">
    <source>
        <dbReference type="EMBL" id="KGO85153.1"/>
    </source>
</evidence>
<dbReference type="AlphaFoldDB" id="A0A0A2M157"/>
<protein>
    <submittedName>
        <fullName evidence="1">Uncharacterized protein</fullName>
    </submittedName>
</protein>
<proteinExistence type="predicted"/>
<organism evidence="1 2">
    <name type="scientific">Flavobacterium rivuli WB 3.3-2 = DSM 21788</name>
    <dbReference type="NCBI Taxonomy" id="1121895"/>
    <lineage>
        <taxon>Bacteria</taxon>
        <taxon>Pseudomonadati</taxon>
        <taxon>Bacteroidota</taxon>
        <taxon>Flavobacteriia</taxon>
        <taxon>Flavobacteriales</taxon>
        <taxon>Flavobacteriaceae</taxon>
        <taxon>Flavobacterium</taxon>
    </lineage>
</organism>
<comment type="caution">
    <text evidence="1">The sequence shown here is derived from an EMBL/GenBank/DDBJ whole genome shotgun (WGS) entry which is preliminary data.</text>
</comment>
<keyword evidence="2" id="KW-1185">Reference proteome</keyword>